<feature type="region of interest" description="Disordered" evidence="1">
    <location>
        <begin position="420"/>
        <end position="465"/>
    </location>
</feature>
<dbReference type="Proteomes" id="UP000756346">
    <property type="component" value="Unassembled WGS sequence"/>
</dbReference>
<feature type="compositionally biased region" description="Basic and acidic residues" evidence="1">
    <location>
        <begin position="232"/>
        <end position="244"/>
    </location>
</feature>
<organism evidence="2 3">
    <name type="scientific">Microdochium trichocladiopsis</name>
    <dbReference type="NCBI Taxonomy" id="1682393"/>
    <lineage>
        <taxon>Eukaryota</taxon>
        <taxon>Fungi</taxon>
        <taxon>Dikarya</taxon>
        <taxon>Ascomycota</taxon>
        <taxon>Pezizomycotina</taxon>
        <taxon>Sordariomycetes</taxon>
        <taxon>Xylariomycetidae</taxon>
        <taxon>Xylariales</taxon>
        <taxon>Microdochiaceae</taxon>
        <taxon>Microdochium</taxon>
    </lineage>
</organism>
<feature type="compositionally biased region" description="Low complexity" evidence="1">
    <location>
        <begin position="453"/>
        <end position="462"/>
    </location>
</feature>
<dbReference type="RefSeq" id="XP_046015825.1">
    <property type="nucleotide sequence ID" value="XM_046163656.1"/>
</dbReference>
<feature type="region of interest" description="Disordered" evidence="1">
    <location>
        <begin position="1"/>
        <end position="134"/>
    </location>
</feature>
<feature type="region of interest" description="Disordered" evidence="1">
    <location>
        <begin position="215"/>
        <end position="245"/>
    </location>
</feature>
<feature type="compositionally biased region" description="Basic and acidic residues" evidence="1">
    <location>
        <begin position="357"/>
        <end position="370"/>
    </location>
</feature>
<feature type="compositionally biased region" description="Basic residues" evidence="1">
    <location>
        <begin position="1"/>
        <end position="15"/>
    </location>
</feature>
<dbReference type="EMBL" id="JAGTJQ010000003">
    <property type="protein sequence ID" value="KAH7035732.1"/>
    <property type="molecule type" value="Genomic_DNA"/>
</dbReference>
<keyword evidence="3" id="KW-1185">Reference proteome</keyword>
<feature type="compositionally biased region" description="Low complexity" evidence="1">
    <location>
        <begin position="177"/>
        <end position="195"/>
    </location>
</feature>
<feature type="compositionally biased region" description="Low complexity" evidence="1">
    <location>
        <begin position="608"/>
        <end position="623"/>
    </location>
</feature>
<protein>
    <submittedName>
        <fullName evidence="2">Uncharacterized protein</fullName>
    </submittedName>
</protein>
<feature type="compositionally biased region" description="Basic and acidic residues" evidence="1">
    <location>
        <begin position="751"/>
        <end position="764"/>
    </location>
</feature>
<feature type="region of interest" description="Disordered" evidence="1">
    <location>
        <begin position="722"/>
        <end position="764"/>
    </location>
</feature>
<feature type="region of interest" description="Disordered" evidence="1">
    <location>
        <begin position="478"/>
        <end position="628"/>
    </location>
</feature>
<feature type="region of interest" description="Disordered" evidence="1">
    <location>
        <begin position="147"/>
        <end position="196"/>
    </location>
</feature>
<feature type="region of interest" description="Disordered" evidence="1">
    <location>
        <begin position="669"/>
        <end position="688"/>
    </location>
</feature>
<feature type="compositionally biased region" description="Polar residues" evidence="1">
    <location>
        <begin position="17"/>
        <end position="28"/>
    </location>
</feature>
<name>A0A9P9BTQ6_9PEZI</name>
<dbReference type="GeneID" id="70193202"/>
<feature type="compositionally biased region" description="Basic and acidic residues" evidence="1">
    <location>
        <begin position="282"/>
        <end position="304"/>
    </location>
</feature>
<feature type="region of interest" description="Disordered" evidence="1">
    <location>
        <begin position="270"/>
        <end position="387"/>
    </location>
</feature>
<dbReference type="AlphaFoldDB" id="A0A9P9BTQ6"/>
<accession>A0A9P9BTQ6</accession>
<sequence>MALWPFRRRGSRLRARANTTADNESVRGTTRRQTEPPNRLTKANAEQNQRAYSFSPGRRDSIRAAKPPNEATSKSNMRRRSTRMSQMGPPPTQAEEIQRVPTLHHENSGNKRSGQPLLAKKSSKRRKEDHEREAEIKAMSQFTPLRPATNSVTKGRPMKKESRRLRSDLARSWDGQPSSVVSLPSPESIHSSMSSDSDHISFKVSALAALAPRPTIRCSSNPMSGAGLGRSASERRRLADREPISEATLKAHKRIDDLADDLDASDLRELMERDQRRRQRKREKDMQKAEKRLARKMERQREEAANVDTPTKNLERGVLGREMTGLEDPASVTITSSRRRQSAESTGPGLEANTVKRSSEDHQQERERVHRSITPLGEFHRTNSGLSNSMAAIEDAPPLTPQETPRPKSISPTIMSFIRSRKSGSKSPPHDERHFARAAANSTSPSRARAEYAESAARTSESGSSRPWLSFFKWGGRRRSSVGPASFSNTSRDSMQGSQTGPPPVVSFTTGRRLSSGVPKRTMSRFREDLPEHPLSPPDSRVGSPEVYAGSSERLPQITDDVERHEEANFNSDTQPIPIPTRHQEPQLSPVPLSMSLASVDSEGSWLSGRMSRQSRQRASSGALGSSVVHPMASTSVISEVQHSDHTDDDSIAADEYLNKVVPASPVELNAGRAHASSDDDSTYETQWGSVSRKPTVVHGTTSTRSREGLLLQDFTDKYLETNGTKPVENGQPRTLDADSAKVLEMSPRLSGDERVRVVERGTQ</sequence>
<evidence type="ECO:0000256" key="1">
    <source>
        <dbReference type="SAM" id="MobiDB-lite"/>
    </source>
</evidence>
<feature type="compositionally biased region" description="Polar residues" evidence="1">
    <location>
        <begin position="486"/>
        <end position="500"/>
    </location>
</feature>
<evidence type="ECO:0000313" key="2">
    <source>
        <dbReference type="EMBL" id="KAH7035732.1"/>
    </source>
</evidence>
<dbReference type="OrthoDB" id="4152802at2759"/>
<gene>
    <name evidence="2" type="ORF">B0I36DRAFT_96214</name>
</gene>
<comment type="caution">
    <text evidence="2">The sequence shown here is derived from an EMBL/GenBank/DDBJ whole genome shotgun (WGS) entry which is preliminary data.</text>
</comment>
<feature type="compositionally biased region" description="Basic and acidic residues" evidence="1">
    <location>
        <begin position="158"/>
        <end position="171"/>
    </location>
</feature>
<evidence type="ECO:0000313" key="3">
    <source>
        <dbReference type="Proteomes" id="UP000756346"/>
    </source>
</evidence>
<reference evidence="2" key="1">
    <citation type="journal article" date="2021" name="Nat. Commun.">
        <title>Genetic determinants of endophytism in the Arabidopsis root mycobiome.</title>
        <authorList>
            <person name="Mesny F."/>
            <person name="Miyauchi S."/>
            <person name="Thiergart T."/>
            <person name="Pickel B."/>
            <person name="Atanasova L."/>
            <person name="Karlsson M."/>
            <person name="Huettel B."/>
            <person name="Barry K.W."/>
            <person name="Haridas S."/>
            <person name="Chen C."/>
            <person name="Bauer D."/>
            <person name="Andreopoulos W."/>
            <person name="Pangilinan J."/>
            <person name="LaButti K."/>
            <person name="Riley R."/>
            <person name="Lipzen A."/>
            <person name="Clum A."/>
            <person name="Drula E."/>
            <person name="Henrissat B."/>
            <person name="Kohler A."/>
            <person name="Grigoriev I.V."/>
            <person name="Martin F.M."/>
            <person name="Hacquard S."/>
        </authorList>
    </citation>
    <scope>NUCLEOTIDE SEQUENCE</scope>
    <source>
        <strain evidence="2">MPI-CAGE-CH-0230</strain>
    </source>
</reference>
<proteinExistence type="predicted"/>